<keyword evidence="2" id="KW-1185">Reference proteome</keyword>
<sequence length="194" mass="21151">MDWVGFCSPDKVFNNPPLYGDRQGKKCCPIRFASRVTANPHDRCRRKGLRCSDLENGANLVSTGVTGAHETTVTHQGGETTRSCGRQTPSRISRSVGPLVVKAAAENFSYRQKVRIGIGKCYKFSTIAEFGPRPLTESIADLTLDYPQGSSGNWLAISAHRVSNRSAALVSKSPLGERLEIAIRPSNSQTVRES</sequence>
<evidence type="ECO:0000313" key="1">
    <source>
        <dbReference type="EMBL" id="TWT64603.1"/>
    </source>
</evidence>
<name>A0A5C5XQC1_9BACT</name>
<organism evidence="1 2">
    <name type="scientific">Allorhodopirellula solitaria</name>
    <dbReference type="NCBI Taxonomy" id="2527987"/>
    <lineage>
        <taxon>Bacteria</taxon>
        <taxon>Pseudomonadati</taxon>
        <taxon>Planctomycetota</taxon>
        <taxon>Planctomycetia</taxon>
        <taxon>Pirellulales</taxon>
        <taxon>Pirellulaceae</taxon>
        <taxon>Allorhodopirellula</taxon>
    </lineage>
</organism>
<gene>
    <name evidence="1" type="ORF">CA85_37360</name>
</gene>
<protein>
    <submittedName>
        <fullName evidence="1">Uncharacterized protein</fullName>
    </submittedName>
</protein>
<dbReference type="EMBL" id="SJPK01000010">
    <property type="protein sequence ID" value="TWT64603.1"/>
    <property type="molecule type" value="Genomic_DNA"/>
</dbReference>
<reference evidence="1 2" key="1">
    <citation type="submission" date="2019-02" db="EMBL/GenBank/DDBJ databases">
        <title>Deep-cultivation of Planctomycetes and their phenomic and genomic characterization uncovers novel biology.</title>
        <authorList>
            <person name="Wiegand S."/>
            <person name="Jogler M."/>
            <person name="Boedeker C."/>
            <person name="Pinto D."/>
            <person name="Vollmers J."/>
            <person name="Rivas-Marin E."/>
            <person name="Kohn T."/>
            <person name="Peeters S.H."/>
            <person name="Heuer A."/>
            <person name="Rast P."/>
            <person name="Oberbeckmann S."/>
            <person name="Bunk B."/>
            <person name="Jeske O."/>
            <person name="Meyerdierks A."/>
            <person name="Storesund J.E."/>
            <person name="Kallscheuer N."/>
            <person name="Luecker S."/>
            <person name="Lage O.M."/>
            <person name="Pohl T."/>
            <person name="Merkel B.J."/>
            <person name="Hornburger P."/>
            <person name="Mueller R.-W."/>
            <person name="Bruemmer F."/>
            <person name="Labrenz M."/>
            <person name="Spormann A.M."/>
            <person name="Op Den Camp H."/>
            <person name="Overmann J."/>
            <person name="Amann R."/>
            <person name="Jetten M.S.M."/>
            <person name="Mascher T."/>
            <person name="Medema M.H."/>
            <person name="Devos D.P."/>
            <person name="Kaster A.-K."/>
            <person name="Ovreas L."/>
            <person name="Rohde M."/>
            <person name="Galperin M.Y."/>
            <person name="Jogler C."/>
        </authorList>
    </citation>
    <scope>NUCLEOTIDE SEQUENCE [LARGE SCALE GENOMIC DNA]</scope>
    <source>
        <strain evidence="1 2">CA85</strain>
    </source>
</reference>
<dbReference type="AlphaFoldDB" id="A0A5C5XQC1"/>
<proteinExistence type="predicted"/>
<evidence type="ECO:0000313" key="2">
    <source>
        <dbReference type="Proteomes" id="UP000318053"/>
    </source>
</evidence>
<accession>A0A5C5XQC1</accession>
<comment type="caution">
    <text evidence="1">The sequence shown here is derived from an EMBL/GenBank/DDBJ whole genome shotgun (WGS) entry which is preliminary data.</text>
</comment>
<dbReference type="Proteomes" id="UP000318053">
    <property type="component" value="Unassembled WGS sequence"/>
</dbReference>